<comment type="subcellular location">
    <subcellularLocation>
        <location evidence="1 12">Cell membrane</location>
        <topology evidence="1 12">Multi-pass membrane protein</topology>
    </subcellularLocation>
</comment>
<dbReference type="RefSeq" id="WP_264843394.1">
    <property type="nucleotide sequence ID" value="NZ_AP025628.1"/>
</dbReference>
<evidence type="ECO:0000256" key="6">
    <source>
        <dbReference type="ARBA" id="ARBA00022989"/>
    </source>
</evidence>
<dbReference type="NCBIfam" id="TIGR00916">
    <property type="entry name" value="2A0604s01"/>
    <property type="match status" value="1"/>
</dbReference>
<feature type="transmembrane region" description="Helical" evidence="12">
    <location>
        <begin position="12"/>
        <end position="31"/>
    </location>
</feature>
<dbReference type="AlphaFoldDB" id="A0AA35CHZ7"/>
<evidence type="ECO:0000259" key="13">
    <source>
        <dbReference type="Pfam" id="PF02355"/>
    </source>
</evidence>
<evidence type="ECO:0000313" key="15">
    <source>
        <dbReference type="Proteomes" id="UP001163687"/>
    </source>
</evidence>
<evidence type="ECO:0000256" key="5">
    <source>
        <dbReference type="ARBA" id="ARBA00022927"/>
    </source>
</evidence>
<dbReference type="KEGG" id="cmic:caldi_03620"/>
<evidence type="ECO:0000256" key="8">
    <source>
        <dbReference type="ARBA" id="ARBA00023136"/>
    </source>
</evidence>
<keyword evidence="8 12" id="KW-0472">Membrane</keyword>
<proteinExistence type="inferred from homology"/>
<evidence type="ECO:0000256" key="12">
    <source>
        <dbReference type="HAMAP-Rule" id="MF_01464"/>
    </source>
</evidence>
<dbReference type="Pfam" id="PF02355">
    <property type="entry name" value="SecD_SecF_C"/>
    <property type="match status" value="1"/>
</dbReference>
<dbReference type="Pfam" id="PF07549">
    <property type="entry name" value="Sec_GG"/>
    <property type="match status" value="1"/>
</dbReference>
<comment type="subunit">
    <text evidence="12">Forms a complex with SecD. Part of the essential Sec protein translocation apparatus which comprises SecA, SecYEG and auxiliary proteins SecDF. Other proteins may also be involved.</text>
</comment>
<dbReference type="GO" id="GO:0006605">
    <property type="term" value="P:protein targeting"/>
    <property type="evidence" value="ECO:0007669"/>
    <property type="project" value="UniProtKB-UniRule"/>
</dbReference>
<evidence type="ECO:0000256" key="9">
    <source>
        <dbReference type="ARBA" id="ARBA00059018"/>
    </source>
</evidence>
<dbReference type="HAMAP" id="MF_01464_B">
    <property type="entry name" value="SecF_B"/>
    <property type="match status" value="1"/>
</dbReference>
<feature type="transmembrane region" description="Helical" evidence="12">
    <location>
        <begin position="157"/>
        <end position="179"/>
    </location>
</feature>
<dbReference type="Gene3D" id="1.20.1640.10">
    <property type="entry name" value="Multidrug efflux transporter AcrB transmembrane domain"/>
    <property type="match status" value="1"/>
</dbReference>
<dbReference type="PANTHER" id="PTHR30081:SF8">
    <property type="entry name" value="PROTEIN TRANSLOCASE SUBUNIT SECF"/>
    <property type="match status" value="1"/>
</dbReference>
<dbReference type="EMBL" id="AP025628">
    <property type="protein sequence ID" value="BDG59272.1"/>
    <property type="molecule type" value="Genomic_DNA"/>
</dbReference>
<evidence type="ECO:0000256" key="1">
    <source>
        <dbReference type="ARBA" id="ARBA00004651"/>
    </source>
</evidence>
<reference evidence="14" key="1">
    <citation type="submission" date="2022-03" db="EMBL/GenBank/DDBJ databases">
        <title>Complete genome sequence of Caldinitratiruptor microaerophilus.</title>
        <authorList>
            <person name="Mukaiyama R."/>
            <person name="Nishiyama T."/>
            <person name="Ueda K."/>
        </authorList>
    </citation>
    <scope>NUCLEOTIDE SEQUENCE</scope>
    <source>
        <strain evidence="14">JCM 16183</strain>
    </source>
</reference>
<feature type="transmembrane region" description="Helical" evidence="12">
    <location>
        <begin position="237"/>
        <end position="255"/>
    </location>
</feature>
<keyword evidence="6 12" id="KW-1133">Transmembrane helix</keyword>
<dbReference type="SUPFAM" id="SSF82866">
    <property type="entry name" value="Multidrug efflux transporter AcrB transmembrane domain"/>
    <property type="match status" value="1"/>
</dbReference>
<dbReference type="GO" id="GO:0065002">
    <property type="term" value="P:intracellular protein transmembrane transport"/>
    <property type="evidence" value="ECO:0007669"/>
    <property type="project" value="UniProtKB-UniRule"/>
</dbReference>
<keyword evidence="3 12" id="KW-1003">Cell membrane</keyword>
<accession>A0AA35CHZ7</accession>
<feature type="transmembrane region" description="Helical" evidence="12">
    <location>
        <begin position="261"/>
        <end position="287"/>
    </location>
</feature>
<dbReference type="InterPro" id="IPR022813">
    <property type="entry name" value="SecD/SecF_arch_bac"/>
</dbReference>
<keyword evidence="2 12" id="KW-0813">Transport</keyword>
<sequence length="303" mass="33291">MRRYLPFMRLARIWVGISVLTLVVAVVSLATRGVNLGIDYRGGTQLELRFDQPRTVPEVREAVARSVGSVPTVRQAELKGQATGAEFLVTTVSLTPEQRTQLRADLEKALGKFEVVSESEVSPTIRRELIEKALLAVAIASVLQLIYIAIRFEFKFGVAAVVALLHDAIVLLGFFSLLGMEVGPAFLAAVLTVIGYSINDTIVVFDRIRENLHRPHKGEPLEALVDRSINETLVRSLNTAGTTLAAIAAILFFGGETTRDFALALFVGILSGTYSSIFVASPLWFWWKRAEKRQPGTRAVLAR</sequence>
<keyword evidence="7 12" id="KW-0811">Translocation</keyword>
<feature type="transmembrane region" description="Helical" evidence="12">
    <location>
        <begin position="133"/>
        <end position="150"/>
    </location>
</feature>
<dbReference type="GO" id="GO:0015450">
    <property type="term" value="F:protein-transporting ATPase activity"/>
    <property type="evidence" value="ECO:0007669"/>
    <property type="project" value="InterPro"/>
</dbReference>
<dbReference type="PRINTS" id="PR01755">
    <property type="entry name" value="SECFTRNLCASE"/>
</dbReference>
<evidence type="ECO:0000256" key="2">
    <source>
        <dbReference type="ARBA" id="ARBA00022448"/>
    </source>
</evidence>
<dbReference type="Proteomes" id="UP001163687">
    <property type="component" value="Chromosome"/>
</dbReference>
<evidence type="ECO:0000256" key="11">
    <source>
        <dbReference type="ARBA" id="ARBA00061053"/>
    </source>
</evidence>
<comment type="similarity">
    <text evidence="11">In the N-terminal section; belongs to the SecD/SecF family. SecD subfamily.</text>
</comment>
<dbReference type="GO" id="GO:0043952">
    <property type="term" value="P:protein transport by the Sec complex"/>
    <property type="evidence" value="ECO:0007669"/>
    <property type="project" value="UniProtKB-UniRule"/>
</dbReference>
<dbReference type="InterPro" id="IPR022646">
    <property type="entry name" value="SecD/SecF_CS"/>
</dbReference>
<feature type="transmembrane region" description="Helical" evidence="12">
    <location>
        <begin position="185"/>
        <end position="205"/>
    </location>
</feature>
<dbReference type="NCBIfam" id="TIGR00966">
    <property type="entry name" value="transloc_SecF"/>
    <property type="match status" value="1"/>
</dbReference>
<comment type="similarity">
    <text evidence="12">Belongs to the SecD/SecF family. SecF subfamily.</text>
</comment>
<organism evidence="14 15">
    <name type="scientific">Caldinitratiruptor microaerophilus</name>
    <dbReference type="NCBI Taxonomy" id="671077"/>
    <lineage>
        <taxon>Bacteria</taxon>
        <taxon>Bacillati</taxon>
        <taxon>Bacillota</taxon>
        <taxon>Clostridia</taxon>
        <taxon>Eubacteriales</taxon>
        <taxon>Symbiobacteriaceae</taxon>
        <taxon>Caldinitratiruptor</taxon>
    </lineage>
</organism>
<evidence type="ECO:0000256" key="7">
    <source>
        <dbReference type="ARBA" id="ARBA00023010"/>
    </source>
</evidence>
<protein>
    <recommendedName>
        <fullName evidence="12">Protein-export membrane protein SecF</fullName>
    </recommendedName>
</protein>
<keyword evidence="15" id="KW-1185">Reference proteome</keyword>
<evidence type="ECO:0000313" key="14">
    <source>
        <dbReference type="EMBL" id="BDG59272.1"/>
    </source>
</evidence>
<dbReference type="InterPro" id="IPR022645">
    <property type="entry name" value="SecD/SecF_bac"/>
</dbReference>
<comment type="function">
    <text evidence="9 12">Part of the Sec protein translocase complex. Interacts with the SecYEG preprotein conducting channel. SecDF uses the proton motive force (PMF) to complete protein translocation after the ATP-dependent function of SecA.</text>
</comment>
<comment type="similarity">
    <text evidence="10">In the C-terminal section; belongs to the SecD/SecF family. SecF subfamily.</text>
</comment>
<dbReference type="FunFam" id="1.20.1640.10:FF:000024">
    <property type="entry name" value="Multifunctional fusion protein"/>
    <property type="match status" value="1"/>
</dbReference>
<keyword evidence="5 12" id="KW-0653">Protein transport</keyword>
<evidence type="ECO:0000256" key="10">
    <source>
        <dbReference type="ARBA" id="ARBA00060856"/>
    </source>
</evidence>
<dbReference type="GO" id="GO:0005886">
    <property type="term" value="C:plasma membrane"/>
    <property type="evidence" value="ECO:0007669"/>
    <property type="project" value="UniProtKB-SubCell"/>
</dbReference>
<gene>
    <name evidence="12 14" type="primary">secF</name>
    <name evidence="14" type="ORF">caldi_03620</name>
</gene>
<name>A0AA35CHZ7_9FIRM</name>
<evidence type="ECO:0000256" key="4">
    <source>
        <dbReference type="ARBA" id="ARBA00022692"/>
    </source>
</evidence>
<dbReference type="PANTHER" id="PTHR30081">
    <property type="entry name" value="PROTEIN-EXPORT MEMBRANE PROTEIN SEC"/>
    <property type="match status" value="1"/>
</dbReference>
<keyword evidence="4 12" id="KW-0812">Transmembrane</keyword>
<dbReference type="InterPro" id="IPR005665">
    <property type="entry name" value="SecF_bac"/>
</dbReference>
<evidence type="ECO:0000256" key="3">
    <source>
        <dbReference type="ARBA" id="ARBA00022475"/>
    </source>
</evidence>
<dbReference type="InterPro" id="IPR048634">
    <property type="entry name" value="SecD_SecF_C"/>
</dbReference>
<dbReference type="InterPro" id="IPR055344">
    <property type="entry name" value="SecD_SecF_C_bact"/>
</dbReference>
<feature type="domain" description="Protein export membrane protein SecD/SecF C-terminal" evidence="13">
    <location>
        <begin position="106"/>
        <end position="289"/>
    </location>
</feature>